<dbReference type="GO" id="GO:0051087">
    <property type="term" value="F:protein-folding chaperone binding"/>
    <property type="evidence" value="ECO:0007669"/>
    <property type="project" value="InterPro"/>
</dbReference>
<dbReference type="Gene3D" id="2.30.22.10">
    <property type="entry name" value="Head domain of nucleotide exchange factor GrpE"/>
    <property type="match status" value="1"/>
</dbReference>
<keyword evidence="2 3" id="KW-0143">Chaperone</keyword>
<dbReference type="InterPro" id="IPR000740">
    <property type="entry name" value="GrpE"/>
</dbReference>
<accession>A0A1M5FMU3</accession>
<dbReference type="GO" id="GO:0006457">
    <property type="term" value="P:protein folding"/>
    <property type="evidence" value="ECO:0007669"/>
    <property type="project" value="InterPro"/>
</dbReference>
<dbReference type="SUPFAM" id="SSF58014">
    <property type="entry name" value="Coiled-coil domain of nucleotide exchange factor GrpE"/>
    <property type="match status" value="1"/>
</dbReference>
<dbReference type="PRINTS" id="PR00773">
    <property type="entry name" value="GRPEPROTEIN"/>
</dbReference>
<evidence type="ECO:0000256" key="4">
    <source>
        <dbReference type="RuleBase" id="RU000639"/>
    </source>
</evidence>
<comment type="similarity">
    <text evidence="1 3 5">Belongs to the GrpE family.</text>
</comment>
<evidence type="ECO:0000313" key="7">
    <source>
        <dbReference type="EMBL" id="SHF92472.1"/>
    </source>
</evidence>
<dbReference type="InterPro" id="IPR013805">
    <property type="entry name" value="GrpE_CC"/>
</dbReference>
<dbReference type="InterPro" id="IPR009012">
    <property type="entry name" value="GrpE_head"/>
</dbReference>
<dbReference type="STRING" id="1302690.BUE76_18895"/>
<dbReference type="Pfam" id="PF01025">
    <property type="entry name" value="GrpE"/>
    <property type="match status" value="1"/>
</dbReference>
<dbReference type="HAMAP" id="MF_01151">
    <property type="entry name" value="GrpE"/>
    <property type="match status" value="1"/>
</dbReference>
<evidence type="ECO:0000256" key="6">
    <source>
        <dbReference type="SAM" id="MobiDB-lite"/>
    </source>
</evidence>
<gene>
    <name evidence="3" type="primary">grpE</name>
    <name evidence="7" type="ORF">SAMN05444008_11464</name>
</gene>
<protein>
    <recommendedName>
        <fullName evidence="3 4">Protein GrpE</fullName>
    </recommendedName>
    <alternativeName>
        <fullName evidence="3">HSP-70 cofactor</fullName>
    </alternativeName>
</protein>
<organism evidence="7 8">
    <name type="scientific">Cnuella takakiae</name>
    <dbReference type="NCBI Taxonomy" id="1302690"/>
    <lineage>
        <taxon>Bacteria</taxon>
        <taxon>Pseudomonadati</taxon>
        <taxon>Bacteroidota</taxon>
        <taxon>Chitinophagia</taxon>
        <taxon>Chitinophagales</taxon>
        <taxon>Chitinophagaceae</taxon>
        <taxon>Cnuella</taxon>
    </lineage>
</organism>
<sequence>MKHQEFQEQETNGTENNTAAETTEDTQAPAAEQSIDETAQLKAQVDELKDKYLRQAAEFDNFRRRTAKERIELIQTASKDVVTDLLEVLDDCERAERTMDKAEDLGPIREGIQLVFNKLRQTLTNKGVKPMDAKGQEFNADLHEAITEIEAGAELKGKVVDEVIKGYYLHDKIIRYAKVVVGK</sequence>
<dbReference type="PANTHER" id="PTHR21237:SF23">
    <property type="entry name" value="GRPE PROTEIN HOMOLOG, MITOCHONDRIAL"/>
    <property type="match status" value="1"/>
</dbReference>
<dbReference type="PROSITE" id="PS01071">
    <property type="entry name" value="GRPE"/>
    <property type="match status" value="1"/>
</dbReference>
<dbReference type="Gene3D" id="3.90.20.20">
    <property type="match status" value="1"/>
</dbReference>
<evidence type="ECO:0000256" key="5">
    <source>
        <dbReference type="RuleBase" id="RU004478"/>
    </source>
</evidence>
<dbReference type="SUPFAM" id="SSF51064">
    <property type="entry name" value="Head domain of nucleotide exchange factor GrpE"/>
    <property type="match status" value="1"/>
</dbReference>
<keyword evidence="3" id="KW-0963">Cytoplasm</keyword>
<keyword evidence="8" id="KW-1185">Reference proteome</keyword>
<evidence type="ECO:0000256" key="1">
    <source>
        <dbReference type="ARBA" id="ARBA00009054"/>
    </source>
</evidence>
<dbReference type="GO" id="GO:0000774">
    <property type="term" value="F:adenyl-nucleotide exchange factor activity"/>
    <property type="evidence" value="ECO:0007669"/>
    <property type="project" value="InterPro"/>
</dbReference>
<proteinExistence type="inferred from homology"/>
<dbReference type="GO" id="GO:0051082">
    <property type="term" value="F:unfolded protein binding"/>
    <property type="evidence" value="ECO:0007669"/>
    <property type="project" value="TreeGrafter"/>
</dbReference>
<feature type="compositionally biased region" description="Low complexity" evidence="6">
    <location>
        <begin position="9"/>
        <end position="33"/>
    </location>
</feature>
<dbReference type="GO" id="GO:0005737">
    <property type="term" value="C:cytoplasm"/>
    <property type="evidence" value="ECO:0007669"/>
    <property type="project" value="UniProtKB-SubCell"/>
</dbReference>
<dbReference type="Proteomes" id="UP000184368">
    <property type="component" value="Unassembled WGS sequence"/>
</dbReference>
<dbReference type="AlphaFoldDB" id="A0A1M5FMU3"/>
<dbReference type="RefSeq" id="WP_073045629.1">
    <property type="nucleotide sequence ID" value="NZ_FQUO01000014.1"/>
</dbReference>
<dbReference type="EMBL" id="FQUO01000014">
    <property type="protein sequence ID" value="SHF92472.1"/>
    <property type="molecule type" value="Genomic_DNA"/>
</dbReference>
<comment type="function">
    <text evidence="3 4">Participates actively in the response to hyperosmotic and heat shock by preventing the aggregation of stress-denatured proteins, in association with DnaK and GrpE. It is the nucleotide exchange factor for DnaK and may function as a thermosensor. Unfolded proteins bind initially to DnaJ; upon interaction with the DnaJ-bound protein, DnaK hydrolyzes its bound ATP, resulting in the formation of a stable complex. GrpE releases ADP from DnaK; ATP binding to DnaK triggers the release of the substrate protein, thus completing the reaction cycle. Several rounds of ATP-dependent interactions between DnaJ, DnaK and GrpE are required for fully efficient folding.</text>
</comment>
<name>A0A1M5FMU3_9BACT</name>
<comment type="subcellular location">
    <subcellularLocation>
        <location evidence="3">Cytoplasm</location>
    </subcellularLocation>
</comment>
<evidence type="ECO:0000256" key="3">
    <source>
        <dbReference type="HAMAP-Rule" id="MF_01151"/>
    </source>
</evidence>
<keyword evidence="3 4" id="KW-0346">Stress response</keyword>
<dbReference type="CDD" id="cd00446">
    <property type="entry name" value="GrpE"/>
    <property type="match status" value="1"/>
</dbReference>
<dbReference type="PANTHER" id="PTHR21237">
    <property type="entry name" value="GRPE PROTEIN"/>
    <property type="match status" value="1"/>
</dbReference>
<dbReference type="GO" id="GO:0042803">
    <property type="term" value="F:protein homodimerization activity"/>
    <property type="evidence" value="ECO:0007669"/>
    <property type="project" value="InterPro"/>
</dbReference>
<evidence type="ECO:0000256" key="2">
    <source>
        <dbReference type="ARBA" id="ARBA00023186"/>
    </source>
</evidence>
<evidence type="ECO:0000313" key="8">
    <source>
        <dbReference type="Proteomes" id="UP000184368"/>
    </source>
</evidence>
<feature type="region of interest" description="Disordered" evidence="6">
    <location>
        <begin position="1"/>
        <end position="37"/>
    </location>
</feature>
<dbReference type="OrthoDB" id="9812586at2"/>
<reference evidence="7 8" key="1">
    <citation type="submission" date="2016-11" db="EMBL/GenBank/DDBJ databases">
        <authorList>
            <person name="Jaros S."/>
            <person name="Januszkiewicz K."/>
            <person name="Wedrychowicz H."/>
        </authorList>
    </citation>
    <scope>NUCLEOTIDE SEQUENCE [LARGE SCALE GENOMIC DNA]</scope>
    <source>
        <strain evidence="7 8">DSM 26897</strain>
    </source>
</reference>
<comment type="subunit">
    <text evidence="3">Homodimer.</text>
</comment>